<dbReference type="SMART" id="SM00179">
    <property type="entry name" value="EGF_CA"/>
    <property type="match status" value="3"/>
</dbReference>
<dbReference type="Gene3D" id="2.60.40.60">
    <property type="entry name" value="Cadherins"/>
    <property type="match status" value="24"/>
</dbReference>
<dbReference type="PROSITE" id="PS50026">
    <property type="entry name" value="EGF_3"/>
    <property type="match status" value="3"/>
</dbReference>
<feature type="compositionally biased region" description="Polar residues" evidence="10">
    <location>
        <begin position="3188"/>
        <end position="3206"/>
    </location>
</feature>
<dbReference type="Pfam" id="PF02210">
    <property type="entry name" value="Laminin_G_2"/>
    <property type="match status" value="1"/>
</dbReference>
<keyword evidence="4 8" id="KW-0106">Calcium</keyword>
<keyword evidence="3" id="KW-0677">Repeat</keyword>
<feature type="domain" description="Cadherin" evidence="14">
    <location>
        <begin position="1068"/>
        <end position="1163"/>
    </location>
</feature>
<feature type="domain" description="Cadherin" evidence="14">
    <location>
        <begin position="1931"/>
        <end position="2032"/>
    </location>
</feature>
<proteinExistence type="predicted"/>
<feature type="domain" description="Cadherin" evidence="14">
    <location>
        <begin position="303"/>
        <end position="411"/>
    </location>
</feature>
<feature type="compositionally biased region" description="Low complexity" evidence="10">
    <location>
        <begin position="3499"/>
        <end position="3511"/>
    </location>
</feature>
<dbReference type="InterPro" id="IPR020894">
    <property type="entry name" value="Cadherin_CS"/>
</dbReference>
<dbReference type="PROSITE" id="PS01187">
    <property type="entry name" value="EGF_CA"/>
    <property type="match status" value="1"/>
</dbReference>
<dbReference type="InterPro" id="IPR001881">
    <property type="entry name" value="EGF-like_Ca-bd_dom"/>
</dbReference>
<feature type="domain" description="Cadherin" evidence="14">
    <location>
        <begin position="106"/>
        <end position="191"/>
    </location>
</feature>
<feature type="region of interest" description="Disordered" evidence="10">
    <location>
        <begin position="3656"/>
        <end position="3716"/>
    </location>
</feature>
<feature type="domain" description="Cadherin" evidence="14">
    <location>
        <begin position="1164"/>
        <end position="1271"/>
    </location>
</feature>
<feature type="domain" description="Laminin G" evidence="12">
    <location>
        <begin position="2777"/>
        <end position="2970"/>
    </location>
</feature>
<dbReference type="SMART" id="SM00282">
    <property type="entry name" value="LamG"/>
    <property type="match status" value="1"/>
</dbReference>
<feature type="domain" description="Cadherin" evidence="14">
    <location>
        <begin position="35"/>
        <end position="82"/>
    </location>
</feature>
<dbReference type="InterPro" id="IPR013320">
    <property type="entry name" value="ConA-like_dom_sf"/>
</dbReference>
<feature type="domain" description="EGF-like" evidence="13">
    <location>
        <begin position="3014"/>
        <end position="3051"/>
    </location>
</feature>
<feature type="domain" description="Cadherin" evidence="14">
    <location>
        <begin position="627"/>
        <end position="747"/>
    </location>
</feature>
<dbReference type="PROSITE" id="PS00232">
    <property type="entry name" value="CADHERIN_1"/>
    <property type="match status" value="10"/>
</dbReference>
<dbReference type="SUPFAM" id="SSF49313">
    <property type="entry name" value="Cadherin-like"/>
    <property type="match status" value="24"/>
</dbReference>
<reference evidence="15 16" key="1">
    <citation type="submission" date="2024-02" db="EMBL/GenBank/DDBJ databases">
        <authorList>
            <person name="Daric V."/>
            <person name="Darras S."/>
        </authorList>
    </citation>
    <scope>NUCLEOTIDE SEQUENCE [LARGE SCALE GENOMIC DNA]</scope>
</reference>
<evidence type="ECO:0000256" key="4">
    <source>
        <dbReference type="ARBA" id="ARBA00022837"/>
    </source>
</evidence>
<evidence type="ECO:0000256" key="10">
    <source>
        <dbReference type="SAM" id="MobiDB-lite"/>
    </source>
</evidence>
<evidence type="ECO:0000313" key="15">
    <source>
        <dbReference type="EMBL" id="CAK8696951.1"/>
    </source>
</evidence>
<evidence type="ECO:0000256" key="8">
    <source>
        <dbReference type="PROSITE-ProRule" id="PRU00043"/>
    </source>
</evidence>
<feature type="domain" description="Cadherin" evidence="14">
    <location>
        <begin position="1483"/>
        <end position="1591"/>
    </location>
</feature>
<dbReference type="PROSITE" id="PS00010">
    <property type="entry name" value="ASX_HYDROXYL"/>
    <property type="match status" value="1"/>
</dbReference>
<evidence type="ECO:0000256" key="3">
    <source>
        <dbReference type="ARBA" id="ARBA00022737"/>
    </source>
</evidence>
<evidence type="ECO:0000259" key="14">
    <source>
        <dbReference type="PROSITE" id="PS50268"/>
    </source>
</evidence>
<comment type="caution">
    <text evidence="15">The sequence shown here is derived from an EMBL/GenBank/DDBJ whole genome shotgun (WGS) entry which is preliminary data.</text>
</comment>
<feature type="region of interest" description="Disordered" evidence="10">
    <location>
        <begin position="3393"/>
        <end position="3529"/>
    </location>
</feature>
<accession>A0ABP0GYZ1</accession>
<feature type="region of interest" description="Disordered" evidence="10">
    <location>
        <begin position="3619"/>
        <end position="3640"/>
    </location>
</feature>
<comment type="subcellular location">
    <subcellularLocation>
        <location evidence="1">Membrane</location>
    </subcellularLocation>
</comment>
<sequence length="3742" mass="413265">MLLFDMRAARVSSDQILETSVTMVRRKQRIVRTNTRKLDRETVSPSNLTFEVMISDGGDFPLSTTTKVFVNITDVNDNSPRFLSDSFVQDEIKLPAKNRTRVSFPIARVVALDEDSGPNADIDYKLVNSNGRFSIHPKNGIISTDQAFHDDRSVIKVAAYDLGKPQGKSKIKRVEIEWGPHVPRTANAPRFTSDDLQVINMYYEHVSVEYVRDETQVKNKRYIRTVEATDVDSDRLWFYIIQGNDDGMFHINSDGSLFITGHPDAERKDFYNLTIQVTDGFNSDFADVPVQIGDINDHRPVFSHEVYHASISENSPANSPILRVSATDGDISARNKDLIYSIRGSIDPLSRDKFRITSRGQIYTTVMLDREAQREHTLTIGVDDQGAPGSLQAYCRVVITVEDTNEHPPRFTASSYSALVMTGAADAQVGADDSVGKVALRVRATDQDQGENARVIYSISAGNIEGLWRINPSTGDIYPTRRLVPRDGTPVSRSSFTVQASDGAMQPLANHAEVTIDIRAYDDTPPRFQTNHLTIALPEDTPKDSFVAMLTATAPSGVTYNVTSVDDDDSFIINPHSGVVSLQGKLDREEVTSYELLVTAINSEGKSSTANIEVNVMDVNDNRPVFESSFYVGKIYESHVSSASTFITKEDGKPLVVRASDRDIGDNARIAYRLVKSSEAISERFTIDEATGAIRALPGTGLFDYEMVKEYSFEIQAFDLGSPRLYSASNAHVNIRVMDANDTVVTFTKTNYHLSVMLPTCERVIVSQETRAQPETGSSQSKRRLTYSLGSDNPAFVIDPLTGVIFVADAGALEADEVALSLRVTDGKKTAAAVAVISVTEMPRHKKFTFSKTVYETQARENTTQTKDLVVVSIRGMELDDNVRFSILNPTPYFVIDSTSGVISTTGVPIDREEKAQYELLVEAVHIDFQASSQRRDRTIARITIIDVNDNPPQFVGEPYYATVQVDALRGSLVKQVRTFDADEGRNRIVRYRLEEAYQHLFDVDERDGVVVLNQTPGEVTDGNNAQYNVTVFADSIGPPLLTSQTILRVSVINRATPIFTEPVYGGFEIPENAKSHTVVTTDIQASSPEGSNVFYTIEYGDTFHQFDIDFVGGTLTSLGNLDYETKSHYRLQIRARDSRSRAFADVFVDIDVVDVNDNIPVFSQTSYVARMRETARVGSTVLQITASDADSGANGQIRYTILPNEDSSDATFFLLDPDSGVVWTARGLDHESTPKLSFVARATDSGMPMLYTDVTVTLYVDDVNDNPPEFNKETYEFYVNVNAKPGQFIGKISAWDADSEDRDKLVYTLHRSTTSISLEINPTTGVVALADAAKLIPDLIAIHANVSVTDGVFTSSAGFIVYVTSHDTSPSVVTFDQTEYNITLVENTGLGRKLGTVTATGNGALLYAIEPDAGSDMFRIDANTGNVFNEAAIDRESFTANSNGDVIISFYVSATDHKGSIARSRVNVYVLDVNDNYPIFTQDSYVAVVVVSSARADDHVIKLAASDLDAGKNGSIRYSWDEDDSNAKRFFRLNSFSGEILIHETPRFMGNLRTLSFFIRASDRGTPDSKGSVVSVSVYLASDSDPVPRFEMKEWIASIPENNYVGSEVIRVRASVRSSTIKYFLAPLYITDEEQEKVSSGNSTLRKHPFNIDPLTGVITTSRVLDREEQAVYVIDVLAVVETTPDLVASAKVTVNLTDVNDNSPQFVSSEYHCSVVENAPATNDLLFVEANDPDLGVFGKVTFSLVQPDDESTLPFAIDTETGMLRSLIPLDRENTDRYDLTVRASDGGRGQKQRDSICHVIVHVIDVNDEPPIFSHSEYRASILESASIGQLTSKFIHASDIDSQGGSRMQLYILQGDPDGLFEISSELVPSDDHSVTAALRVMKEGLNREVQSVYHLTLLATDGLHTSTTRVVLSVRDVNDNKPVCEQLSYRASVREDAEEHTLVLLVTSHDNDASNYGTVVYSLDGEGSNMFDLDSRTGELFTAALLDRETTARYWLSATATDGGGLTCASKILIDVNDVNDNAPHFVESSLRTSARENAPVDSLIHRVVACDQDMGENGTFSYSLTDDINGQFFIEPDTGVILLMKPLDRETVPFYELEIVATDHGSEKSLSSRAGLRLQVLDVNDNPPVFRDTQYKATVREDVRPGHSVVTVEAKSLDTGANAKLRYSITYGNEHGKFLINENTGEVKLSTTVDFESDQSYVLTISASDRSEHPLSSDCTLHVQVLDVNDNRPEFFPVGELSVPEDAEVGRIISTIPATDRDSGLAGNVTFSLSCDAELPFSINPETGKFIVVSPGLDYERQRSYRVVVVATDGGSPALSSEVTITVNVDDINDNRPRFLVASSTGGDSDKISCSLDGANCTVYVHESSSDPVVHGVVSLNATDEDGKGNAGPFKFRILSGNDAGLFYLDKNNFIKSRRTLRLNDITIDGRRQNSQELVHQLIIEATDSGHPYYLTSQPPLQLNIIVIKESQYAPEMKTHKIEIFLRGMELERGLISQSLQATDRDTFDEDRLRFSLASPEDVENFVIDPVTGSITAETPLSEGDYDVLVRVSDGSRATTSTIPIIVRRVTQQALENSVSISFRGIHDAENYLSRYNALFVDKLREMLPNGFDHNRDLLTISVQARDDLVDVLFAVRKPPDAKAPRSFYLSKSLRKILENNRPLIEEKLRVRVADIQGVLCAEDECSHGSCRQIPTLDPLPETLNPVTTISRSLVTSTFKREKRCVCSPGHVGPACVTICSSGPCPRDQTCATDETEVEGYRCENPSRPKSTMTFSGRSFIKYRLSDASRHSPFRLTFRVRSFQSAATIFYARGPSHSAKLEIFGGFLRYTFDCGSGPQSMVRYVQDVDDGHWHDVDIKPLEDRSNCAFKLTVGTYIASVEATGGAKRLDLTSITFGGMPDDGRSKRSRSGVATRSRRNVSHGFRGCLQRAELNNVPLPSPSSAPSSGSGNIVEEHSGVTANCRNSLINMEACSGTPCLNEGRCMPLSDGSHACECPLEYDGERCEIPDPCGPLPCKNKGVCLGHGNEFRCDCGDSGFSGDHCEIPSACLAVNQCANGGTCVVQSESATSCVCPPEWKGLYCQIDVNECETSTGKERCGGSEECHNYEGGFSCNCSSGVDCHGLKNPSVNEGVVQPYIIIIIAVVVLLFIIVGLVCFVCYKKRSKKGDGRYTRGSRRSHDFQPTSNFNADNYNQRSNRPQIPERPSDYQRSSRDSFNMIPLQDDQERNRRMCLVFPQIPPTSPVSGSDNDSIKKPPPSWQEYDPAKFNESASSSVHHFPANRKVSEHSFSDQQTYDWDITDWKPGGSGVVSPAIASVAYDRQSRAGHSDVPSSPESRHSHVSTSTNRSRRSHRSDALPGYYSNGRRRREKQLLRMVEVKDFRETPIPENERWGPESPEVYRINNQNIPGLGSEHGRDSRGSSLHSSSSRFKPYRNDSFPRLPHDPVPPSPVANSVDENYSQGYADNEYEETIDDAKGVSPSAYVTSDDREISTSSGRPSGSESDSAPRSSGSEKLPPPPTDYELKALQEREDEDETLVNATLLPATNHSYSSLLASPFNVDMPTPAVARSNRFHPDEYLLNHYQQASDISEATASAPGSNFSLDHPFIDPRYGKKPYEVPNKLSPDIPLPPERHDSVRLELSCLSEDEEEEESACEKQRRHHQSKRRHHGHGRPPTDSKSRSKREKKHGEKRGTNWLPADTKSSQEMKPLYCGDHQEDQYIMDDNISYNRINTNV</sequence>
<dbReference type="SUPFAM" id="SSF57196">
    <property type="entry name" value="EGF/Laminin"/>
    <property type="match status" value="3"/>
</dbReference>
<dbReference type="CDD" id="cd00053">
    <property type="entry name" value="EGF"/>
    <property type="match status" value="1"/>
</dbReference>
<dbReference type="Gene3D" id="2.60.120.200">
    <property type="match status" value="1"/>
</dbReference>
<feature type="disulfide bond" evidence="9">
    <location>
        <begin position="3080"/>
        <end position="3089"/>
    </location>
</feature>
<dbReference type="InterPro" id="IPR000742">
    <property type="entry name" value="EGF"/>
</dbReference>
<keyword evidence="16" id="KW-1185">Reference proteome</keyword>
<feature type="domain" description="Cadherin" evidence="14">
    <location>
        <begin position="956"/>
        <end position="1060"/>
    </location>
</feature>
<dbReference type="PANTHER" id="PTHR24026:SF126">
    <property type="entry name" value="PROTOCADHERIN FAT 4"/>
    <property type="match status" value="1"/>
</dbReference>
<feature type="domain" description="Cadherin" evidence="14">
    <location>
        <begin position="1272"/>
        <end position="1373"/>
    </location>
</feature>
<feature type="disulfide bond" evidence="9">
    <location>
        <begin position="3003"/>
        <end position="3012"/>
    </location>
</feature>
<dbReference type="PRINTS" id="PR00205">
    <property type="entry name" value="CADHERIN"/>
</dbReference>
<feature type="region of interest" description="Disordered" evidence="10">
    <location>
        <begin position="3243"/>
        <end position="3271"/>
    </location>
</feature>
<dbReference type="InterPro" id="IPR001791">
    <property type="entry name" value="Laminin_G"/>
</dbReference>
<feature type="domain" description="Cadherin" evidence="14">
    <location>
        <begin position="223"/>
        <end position="302"/>
    </location>
</feature>
<feature type="domain" description="Cadherin" evidence="14">
    <location>
        <begin position="1377"/>
        <end position="1481"/>
    </location>
</feature>
<keyword evidence="2 11" id="KW-0812">Transmembrane</keyword>
<dbReference type="InterPro" id="IPR000152">
    <property type="entry name" value="EGF-type_Asp/Asn_hydroxyl_site"/>
</dbReference>
<feature type="domain" description="Cadherin" evidence="14">
    <location>
        <begin position="2247"/>
        <end position="2346"/>
    </location>
</feature>
<evidence type="ECO:0000256" key="7">
    <source>
        <dbReference type="ARBA" id="ARBA00023157"/>
    </source>
</evidence>
<dbReference type="PROSITE" id="PS50025">
    <property type="entry name" value="LAM_G_DOMAIN"/>
    <property type="match status" value="1"/>
</dbReference>
<dbReference type="CDD" id="cd11304">
    <property type="entry name" value="Cadherin_repeat"/>
    <property type="match status" value="22"/>
</dbReference>
<evidence type="ECO:0000259" key="12">
    <source>
        <dbReference type="PROSITE" id="PS50025"/>
    </source>
</evidence>
<feature type="domain" description="Cadherin" evidence="14">
    <location>
        <begin position="2138"/>
        <end position="2242"/>
    </location>
</feature>
<evidence type="ECO:0000256" key="6">
    <source>
        <dbReference type="ARBA" id="ARBA00023136"/>
    </source>
</evidence>
<dbReference type="CDD" id="cd00110">
    <property type="entry name" value="LamG"/>
    <property type="match status" value="1"/>
</dbReference>
<keyword evidence="5 11" id="KW-1133">Transmembrane helix</keyword>
<feature type="domain" description="Cadherin" evidence="14">
    <location>
        <begin position="1592"/>
        <end position="1708"/>
    </location>
</feature>
<comment type="caution">
    <text evidence="9">Lacks conserved residue(s) required for the propagation of feature annotation.</text>
</comment>
<feature type="domain" description="Cadherin" evidence="14">
    <location>
        <begin position="541"/>
        <end position="626"/>
    </location>
</feature>
<dbReference type="SUPFAM" id="SSF49899">
    <property type="entry name" value="Concanavalin A-like lectins/glucanases"/>
    <property type="match status" value="1"/>
</dbReference>
<feature type="domain" description="Cadherin" evidence="14">
    <location>
        <begin position="2503"/>
        <end position="2590"/>
    </location>
</feature>
<name>A0ABP0GYZ1_CLALP</name>
<feature type="domain" description="EGF-like" evidence="13">
    <location>
        <begin position="3052"/>
        <end position="3090"/>
    </location>
</feature>
<dbReference type="PROSITE" id="PS00022">
    <property type="entry name" value="EGF_1"/>
    <property type="match status" value="2"/>
</dbReference>
<evidence type="ECO:0000256" key="2">
    <source>
        <dbReference type="ARBA" id="ARBA00022692"/>
    </source>
</evidence>
<feature type="compositionally biased region" description="Polar residues" evidence="10">
    <location>
        <begin position="3458"/>
        <end position="3470"/>
    </location>
</feature>
<dbReference type="EMBL" id="CAWYQH010000163">
    <property type="protein sequence ID" value="CAK8696951.1"/>
    <property type="molecule type" value="Genomic_DNA"/>
</dbReference>
<dbReference type="Gene3D" id="2.10.25.10">
    <property type="entry name" value="Laminin"/>
    <property type="match status" value="3"/>
</dbReference>
<dbReference type="InterPro" id="IPR018097">
    <property type="entry name" value="EGF_Ca-bd_CS"/>
</dbReference>
<dbReference type="Pfam" id="PF00008">
    <property type="entry name" value="EGF"/>
    <property type="match status" value="1"/>
</dbReference>
<dbReference type="PROSITE" id="PS50268">
    <property type="entry name" value="CADHERIN_2"/>
    <property type="match status" value="23"/>
</dbReference>
<dbReference type="InterPro" id="IPR002126">
    <property type="entry name" value="Cadherin-like_dom"/>
</dbReference>
<dbReference type="Pfam" id="PF00028">
    <property type="entry name" value="Cadherin"/>
    <property type="match status" value="12"/>
</dbReference>
<feature type="transmembrane region" description="Helical" evidence="11">
    <location>
        <begin position="3144"/>
        <end position="3167"/>
    </location>
</feature>
<feature type="domain" description="Cadherin" evidence="14">
    <location>
        <begin position="421"/>
        <end position="528"/>
    </location>
</feature>
<dbReference type="CDD" id="cd00054">
    <property type="entry name" value="EGF_CA"/>
    <property type="match status" value="3"/>
</dbReference>
<feature type="region of interest" description="Disordered" evidence="10">
    <location>
        <begin position="3328"/>
        <end position="3375"/>
    </location>
</feature>
<evidence type="ECO:0000256" key="1">
    <source>
        <dbReference type="ARBA" id="ARBA00004370"/>
    </source>
</evidence>
<feature type="compositionally biased region" description="Basic residues" evidence="10">
    <location>
        <begin position="3665"/>
        <end position="3679"/>
    </location>
</feature>
<evidence type="ECO:0000256" key="9">
    <source>
        <dbReference type="PROSITE-ProRule" id="PRU00076"/>
    </source>
</evidence>
<evidence type="ECO:0000256" key="11">
    <source>
        <dbReference type="SAM" id="Phobius"/>
    </source>
</evidence>
<evidence type="ECO:0000256" key="5">
    <source>
        <dbReference type="ARBA" id="ARBA00022989"/>
    </source>
</evidence>
<protein>
    <submittedName>
        <fullName evidence="15">Uncharacterized protein</fullName>
    </submittedName>
</protein>
<keyword evidence="6 11" id="KW-0472">Membrane</keyword>
<dbReference type="PANTHER" id="PTHR24026">
    <property type="entry name" value="FAT ATYPICAL CADHERIN-RELATED"/>
    <property type="match status" value="1"/>
</dbReference>
<keyword evidence="7 9" id="KW-1015">Disulfide bond</keyword>
<organism evidence="15 16">
    <name type="scientific">Clavelina lepadiformis</name>
    <name type="common">Light-bulb sea squirt</name>
    <name type="synonym">Ascidia lepadiformis</name>
    <dbReference type="NCBI Taxonomy" id="159417"/>
    <lineage>
        <taxon>Eukaryota</taxon>
        <taxon>Metazoa</taxon>
        <taxon>Chordata</taxon>
        <taxon>Tunicata</taxon>
        <taxon>Ascidiacea</taxon>
        <taxon>Aplousobranchia</taxon>
        <taxon>Clavelinidae</taxon>
        <taxon>Clavelina</taxon>
    </lineage>
</organism>
<feature type="compositionally biased region" description="Low complexity" evidence="10">
    <location>
        <begin position="3427"/>
        <end position="3436"/>
    </location>
</feature>
<dbReference type="Proteomes" id="UP001642483">
    <property type="component" value="Unassembled WGS sequence"/>
</dbReference>
<dbReference type="InterPro" id="IPR015919">
    <property type="entry name" value="Cadherin-like_sf"/>
</dbReference>
<feature type="compositionally biased region" description="Basic and acidic residues" evidence="10">
    <location>
        <begin position="3211"/>
        <end position="3220"/>
    </location>
</feature>
<keyword evidence="9" id="KW-0245">EGF-like domain</keyword>
<dbReference type="SMART" id="SM00181">
    <property type="entry name" value="EGF"/>
    <property type="match status" value="4"/>
</dbReference>
<feature type="domain" description="Cadherin" evidence="14">
    <location>
        <begin position="1709"/>
        <end position="1817"/>
    </location>
</feature>
<evidence type="ECO:0000259" key="13">
    <source>
        <dbReference type="PROSITE" id="PS50026"/>
    </source>
</evidence>
<dbReference type="SMART" id="SM00112">
    <property type="entry name" value="CA"/>
    <property type="match status" value="23"/>
</dbReference>
<evidence type="ECO:0000313" key="16">
    <source>
        <dbReference type="Proteomes" id="UP001642483"/>
    </source>
</evidence>
<feature type="domain" description="EGF-like" evidence="13">
    <location>
        <begin position="2976"/>
        <end position="3013"/>
    </location>
</feature>
<gene>
    <name evidence="15" type="ORF">CVLEPA_LOCUS30245</name>
</gene>
<feature type="domain" description="Cadherin" evidence="14">
    <location>
        <begin position="1818"/>
        <end position="1930"/>
    </location>
</feature>
<feature type="domain" description="Cadherin" evidence="14">
    <location>
        <begin position="851"/>
        <end position="955"/>
    </location>
</feature>
<feature type="region of interest" description="Disordered" evidence="10">
    <location>
        <begin position="3173"/>
        <end position="3228"/>
    </location>
</feature>
<feature type="domain" description="Cadherin" evidence="14">
    <location>
        <begin position="2384"/>
        <end position="2484"/>
    </location>
</feature>
<feature type="domain" description="Cadherin" evidence="14">
    <location>
        <begin position="2033"/>
        <end position="2137"/>
    </location>
</feature>